<dbReference type="Gene3D" id="1.10.150.50">
    <property type="entry name" value="Transcription Factor, Ets-1"/>
    <property type="match status" value="1"/>
</dbReference>
<dbReference type="InterPro" id="IPR017438">
    <property type="entry name" value="ATP-NAD_kinase_N"/>
</dbReference>
<dbReference type="InterPro" id="IPR016064">
    <property type="entry name" value="NAD/diacylglycerol_kinase_sf"/>
</dbReference>
<evidence type="ECO:0000256" key="3">
    <source>
        <dbReference type="ARBA" id="ARBA00004496"/>
    </source>
</evidence>
<dbReference type="GO" id="GO:0004143">
    <property type="term" value="F:ATP-dependent diacylglycerol kinase activity"/>
    <property type="evidence" value="ECO:0007669"/>
    <property type="project" value="UniProtKB-EC"/>
</dbReference>
<comment type="function">
    <text evidence="2">Phosphorylates diacylglycerol (DAG) to generate phosphatidic acid (PA).</text>
</comment>
<dbReference type="GO" id="GO:0005524">
    <property type="term" value="F:ATP binding"/>
    <property type="evidence" value="ECO:0007669"/>
    <property type="project" value="UniProtKB-KW"/>
</dbReference>
<dbReference type="InterPro" id="IPR046349">
    <property type="entry name" value="C1-like_sf"/>
</dbReference>
<dbReference type="GO" id="GO:0008270">
    <property type="term" value="F:zinc ion binding"/>
    <property type="evidence" value="ECO:0007669"/>
    <property type="project" value="UniProtKB-KW"/>
</dbReference>
<dbReference type="InterPro" id="IPR001206">
    <property type="entry name" value="Diacylglycerol_kinase_cat_dom"/>
</dbReference>
<organism evidence="21">
    <name type="scientific">Enterobius vermicularis</name>
    <name type="common">Human pinworm</name>
    <dbReference type="NCBI Taxonomy" id="51028"/>
    <lineage>
        <taxon>Eukaryota</taxon>
        <taxon>Metazoa</taxon>
        <taxon>Ecdysozoa</taxon>
        <taxon>Nematoda</taxon>
        <taxon>Chromadorea</taxon>
        <taxon>Rhabditida</taxon>
        <taxon>Spirurina</taxon>
        <taxon>Oxyuridomorpha</taxon>
        <taxon>Oxyuroidea</taxon>
        <taxon>Oxyuridae</taxon>
        <taxon>Enterobius</taxon>
    </lineage>
</organism>
<keyword evidence="11 14" id="KW-0418">Kinase</keyword>
<dbReference type="Gene3D" id="2.60.200.40">
    <property type="match status" value="1"/>
</dbReference>
<keyword evidence="13 14" id="KW-0067">ATP-binding</keyword>
<dbReference type="AlphaFoldDB" id="A0A158QAY3"/>
<dbReference type="Pfam" id="PF00781">
    <property type="entry name" value="DAGK_cat"/>
    <property type="match status" value="1"/>
</dbReference>
<dbReference type="PROSITE" id="PS00479">
    <property type="entry name" value="ZF_DAG_PE_1"/>
    <property type="match status" value="1"/>
</dbReference>
<feature type="domain" description="DAGKc" evidence="18">
    <location>
        <begin position="126"/>
        <end position="258"/>
    </location>
</feature>
<evidence type="ECO:0000256" key="5">
    <source>
        <dbReference type="ARBA" id="ARBA00022490"/>
    </source>
</evidence>
<feature type="compositionally biased region" description="Polar residues" evidence="15">
    <location>
        <begin position="824"/>
        <end position="840"/>
    </location>
</feature>
<dbReference type="GO" id="GO:0005886">
    <property type="term" value="C:plasma membrane"/>
    <property type="evidence" value="ECO:0007669"/>
    <property type="project" value="TreeGrafter"/>
</dbReference>
<dbReference type="SMART" id="SM00454">
    <property type="entry name" value="SAM"/>
    <property type="match status" value="1"/>
</dbReference>
<dbReference type="PANTHER" id="PTHR11255:SF109">
    <property type="entry name" value="DIACYLGLYCEROL KINASE ETA"/>
    <property type="match status" value="1"/>
</dbReference>
<dbReference type="Pfam" id="PF00130">
    <property type="entry name" value="C1_1"/>
    <property type="match status" value="1"/>
</dbReference>
<evidence type="ECO:0000313" key="21">
    <source>
        <dbReference type="WBParaSite" id="EVEC_0000742501-mRNA-1"/>
    </source>
</evidence>
<comment type="subcellular location">
    <subcellularLocation>
        <location evidence="3">Cytoplasm</location>
    </subcellularLocation>
</comment>
<evidence type="ECO:0000259" key="17">
    <source>
        <dbReference type="PROSITE" id="PS50105"/>
    </source>
</evidence>
<dbReference type="PROSITE" id="PS50081">
    <property type="entry name" value="ZF_DAG_PE_2"/>
    <property type="match status" value="1"/>
</dbReference>
<evidence type="ECO:0000256" key="12">
    <source>
        <dbReference type="ARBA" id="ARBA00022833"/>
    </source>
</evidence>
<keyword evidence="8" id="KW-0677">Repeat</keyword>
<evidence type="ECO:0000256" key="4">
    <source>
        <dbReference type="ARBA" id="ARBA00009280"/>
    </source>
</evidence>
<reference evidence="21" key="1">
    <citation type="submission" date="2016-04" db="UniProtKB">
        <authorList>
            <consortium name="WormBaseParasite"/>
        </authorList>
    </citation>
    <scope>IDENTIFICATION</scope>
</reference>
<evidence type="ECO:0000313" key="19">
    <source>
        <dbReference type="EMBL" id="VDD92195.1"/>
    </source>
</evidence>
<dbReference type="PROSITE" id="PS50105">
    <property type="entry name" value="SAM_DOMAIN"/>
    <property type="match status" value="1"/>
</dbReference>
<gene>
    <name evidence="19" type="ORF">EVEC_LOCUS6946</name>
</gene>
<dbReference type="SUPFAM" id="SSF57889">
    <property type="entry name" value="Cysteine-rich domain"/>
    <property type="match status" value="1"/>
</dbReference>
<evidence type="ECO:0000256" key="14">
    <source>
        <dbReference type="RuleBase" id="RU361128"/>
    </source>
</evidence>
<keyword evidence="7" id="KW-0479">Metal-binding</keyword>
<dbReference type="Pfam" id="PF00536">
    <property type="entry name" value="SAM_1"/>
    <property type="match status" value="1"/>
</dbReference>
<evidence type="ECO:0000256" key="10">
    <source>
        <dbReference type="ARBA" id="ARBA00022771"/>
    </source>
</evidence>
<dbReference type="PROSITE" id="PS50146">
    <property type="entry name" value="DAGK"/>
    <property type="match status" value="1"/>
</dbReference>
<evidence type="ECO:0000256" key="9">
    <source>
        <dbReference type="ARBA" id="ARBA00022741"/>
    </source>
</evidence>
<dbReference type="EC" id="2.7.1.107" evidence="14"/>
<evidence type="ECO:0000256" key="13">
    <source>
        <dbReference type="ARBA" id="ARBA00022840"/>
    </source>
</evidence>
<evidence type="ECO:0000256" key="15">
    <source>
        <dbReference type="SAM" id="MobiDB-lite"/>
    </source>
</evidence>
<dbReference type="SMART" id="SM00046">
    <property type="entry name" value="DAGKc"/>
    <property type="match status" value="1"/>
</dbReference>
<dbReference type="InterPro" id="IPR013761">
    <property type="entry name" value="SAM/pointed_sf"/>
</dbReference>
<feature type="domain" description="SAM" evidence="17">
    <location>
        <begin position="727"/>
        <end position="774"/>
    </location>
</feature>
<evidence type="ECO:0000256" key="8">
    <source>
        <dbReference type="ARBA" id="ARBA00022737"/>
    </source>
</evidence>
<dbReference type="Gene3D" id="3.30.60.20">
    <property type="match status" value="1"/>
</dbReference>
<dbReference type="STRING" id="51028.A0A158QAY3"/>
<keyword evidence="20" id="KW-1185">Reference proteome</keyword>
<dbReference type="GO" id="GO:0007200">
    <property type="term" value="P:phospholipase C-activating G protein-coupled receptor signaling pathway"/>
    <property type="evidence" value="ECO:0007669"/>
    <property type="project" value="InterPro"/>
</dbReference>
<evidence type="ECO:0000259" key="18">
    <source>
        <dbReference type="PROSITE" id="PS50146"/>
    </source>
</evidence>
<dbReference type="OrthoDB" id="242257at2759"/>
<dbReference type="SMART" id="SM00109">
    <property type="entry name" value="C1"/>
    <property type="match status" value="1"/>
</dbReference>
<reference evidence="19 20" key="2">
    <citation type="submission" date="2018-10" db="EMBL/GenBank/DDBJ databases">
        <authorList>
            <consortium name="Pathogen Informatics"/>
        </authorList>
    </citation>
    <scope>NUCLEOTIDE SEQUENCE [LARGE SCALE GENOMIC DNA]</scope>
</reference>
<dbReference type="GO" id="GO:0005737">
    <property type="term" value="C:cytoplasm"/>
    <property type="evidence" value="ECO:0007669"/>
    <property type="project" value="UniProtKB-SubCell"/>
</dbReference>
<keyword evidence="5" id="KW-0963">Cytoplasm</keyword>
<dbReference type="CDD" id="cd20852">
    <property type="entry name" value="C1_DGK_typeII_rpt2"/>
    <property type="match status" value="1"/>
</dbReference>
<evidence type="ECO:0000256" key="6">
    <source>
        <dbReference type="ARBA" id="ARBA00022679"/>
    </source>
</evidence>
<keyword evidence="10" id="KW-0863">Zinc-finger</keyword>
<dbReference type="Proteomes" id="UP000274131">
    <property type="component" value="Unassembled WGS sequence"/>
</dbReference>
<keyword evidence="12" id="KW-0862">Zinc</keyword>
<dbReference type="Pfam" id="PF00609">
    <property type="entry name" value="DAGK_acc"/>
    <property type="match status" value="1"/>
</dbReference>
<evidence type="ECO:0000256" key="11">
    <source>
        <dbReference type="ARBA" id="ARBA00022777"/>
    </source>
</evidence>
<dbReference type="InterPro" id="IPR000756">
    <property type="entry name" value="Diacylglycerol_kin_accessory"/>
</dbReference>
<evidence type="ECO:0000256" key="7">
    <source>
        <dbReference type="ARBA" id="ARBA00022723"/>
    </source>
</evidence>
<dbReference type="SUPFAM" id="SSF47769">
    <property type="entry name" value="SAM/Pointed domain"/>
    <property type="match status" value="1"/>
</dbReference>
<dbReference type="FunFam" id="2.60.200.40:FF:000012">
    <property type="entry name" value="Diacylglycerol kinase"/>
    <property type="match status" value="1"/>
</dbReference>
<dbReference type="InterPro" id="IPR001660">
    <property type="entry name" value="SAM"/>
</dbReference>
<keyword evidence="9 14" id="KW-0547">Nucleotide-binding</keyword>
<dbReference type="SMART" id="SM00045">
    <property type="entry name" value="DAGKa"/>
    <property type="match status" value="1"/>
</dbReference>
<proteinExistence type="inferred from homology"/>
<feature type="region of interest" description="Disordered" evidence="15">
    <location>
        <begin position="815"/>
        <end position="840"/>
    </location>
</feature>
<accession>A0A158QAY3</accession>
<name>A0A158QAY3_ENTVE</name>
<dbReference type="Gene3D" id="3.40.50.10330">
    <property type="entry name" value="Probable inorganic polyphosphate/atp-NAD kinase, domain 1"/>
    <property type="match status" value="1"/>
</dbReference>
<dbReference type="PANTHER" id="PTHR11255">
    <property type="entry name" value="DIACYLGLYCEROL KINASE"/>
    <property type="match status" value="1"/>
</dbReference>
<dbReference type="EMBL" id="UXUI01008708">
    <property type="protein sequence ID" value="VDD92195.1"/>
    <property type="molecule type" value="Genomic_DNA"/>
</dbReference>
<evidence type="ECO:0000256" key="2">
    <source>
        <dbReference type="ARBA" id="ARBA00002064"/>
    </source>
</evidence>
<evidence type="ECO:0000313" key="20">
    <source>
        <dbReference type="Proteomes" id="UP000274131"/>
    </source>
</evidence>
<dbReference type="FunFam" id="3.30.60.20:FF:000002">
    <property type="entry name" value="Diacylglycerol kinase"/>
    <property type="match status" value="1"/>
</dbReference>
<feature type="domain" description="Phorbol-ester/DAG-type" evidence="16">
    <location>
        <begin position="39"/>
        <end position="90"/>
    </location>
</feature>
<dbReference type="SUPFAM" id="SSF111331">
    <property type="entry name" value="NAD kinase/diacylglycerol kinase-like"/>
    <property type="match status" value="1"/>
</dbReference>
<comment type="catalytic activity">
    <reaction evidence="1 14">
        <text>a 1,2-diacyl-sn-glycerol + ATP = a 1,2-diacyl-sn-glycero-3-phosphate + ADP + H(+)</text>
        <dbReference type="Rhea" id="RHEA:10272"/>
        <dbReference type="ChEBI" id="CHEBI:15378"/>
        <dbReference type="ChEBI" id="CHEBI:17815"/>
        <dbReference type="ChEBI" id="CHEBI:30616"/>
        <dbReference type="ChEBI" id="CHEBI:58608"/>
        <dbReference type="ChEBI" id="CHEBI:456216"/>
        <dbReference type="EC" id="2.7.1.107"/>
    </reaction>
</comment>
<dbReference type="InterPro" id="IPR037607">
    <property type="entry name" value="DGK"/>
</dbReference>
<sequence>MRAHKRCASKIGKSCKWRYESSIPPELKIVDASGLHHMPHQWIEGNLPLGCKCFVCDKTCGSVLKLQDWRCIWCGTFVHDQCKSSVSKICTLGAISLSILPPVAVKDVSEVGEADVHPECIGGDHGGGSPILVLVNSKSGENQGMRILSKFKRLLNPSQVVDIIADGPEIGLKFFRRFDSFRVLVCGGDGTVGWVLTAVDSLELLSKCQIGVLPLGTGNDLARVLGWGRAFDDESQLLHVIEKFERAHTRMLDRQVEIFFLDFFYQFSNSLFCKRKQVILLIFTRIFFSLLFQQLRFILNVNKQIIILKLKKVNYFRGTVLLKREHFRKKRSKTAPGDAKMSVLCGRDAGGGSLLSLQTQIPFTAFPGIISLRDIYSLCSSPPIYSYLAFFRTVFVEKKVMNNYFGIGLDAKIALEFHNKREELPEKARSRSKLFMWYGMLGGKELLLRTFRNLDQRIRLECDGQVMRLPPLQGVVILNIPSYSGGANFWGSRKESGDCSFAAQSFDDRMLEVVALFGVIHVATSRVPRLPLQKHRIAQCRHVNIVVSGSEPIPVQVDGEPWLQPPGVIEIVYKNRAQMLVHDPVFEATLKTWQEQNKVLPTTPTAVVHPVFPSLDVPSLFVEAAARLTDLLDPVSFYLNEASDERVVQVARTIRVLIHEIQPKLALALVSDDLPGSNTDDAGEGVRNEESRGKPRVRSRVAHWFWSKWGRRRRRAASADAVSITNWNVDEVCAWMDSVGFKKYANSFRLNKIDGKELLRLHSSDLKQLGVSNLSLAQFQVSFFSNIVFYFISSRQVSAAVDDLKRFAGGNSKPLVQNIRKDPSSWSPRSNNNDSSTFSV</sequence>
<comment type="similarity">
    <text evidence="4 14">Belongs to the eukaryotic diacylglycerol kinase family.</text>
</comment>
<evidence type="ECO:0000259" key="16">
    <source>
        <dbReference type="PROSITE" id="PS50081"/>
    </source>
</evidence>
<dbReference type="InterPro" id="IPR002219">
    <property type="entry name" value="PKC_DAG/PE"/>
</dbReference>
<evidence type="ECO:0000256" key="1">
    <source>
        <dbReference type="ARBA" id="ARBA00001383"/>
    </source>
</evidence>
<keyword evidence="6 14" id="KW-0808">Transferase</keyword>
<dbReference type="WBParaSite" id="EVEC_0000742501-mRNA-1">
    <property type="protein sequence ID" value="EVEC_0000742501-mRNA-1"/>
    <property type="gene ID" value="EVEC_0000742501"/>
</dbReference>
<protein>
    <recommendedName>
        <fullName evidence="14">Diacylglycerol kinase</fullName>
        <shortName evidence="14">DAG kinase</shortName>
        <ecNumber evidence="14">2.7.1.107</ecNumber>
    </recommendedName>
</protein>